<keyword evidence="3" id="KW-1185">Reference proteome</keyword>
<sequence length="112" mass="13006">MKFFAYLLCFYLFALTTLPSVRAIKMQFSEKCQSTCQKMNSDKEEQSGCEKGKIIMNLSFNPVHYETSQSFSTCAKIIFVDVSHKENNSYKEVFISQYKNSIWQPPKIFSVV</sequence>
<organism evidence="2 3">
    <name type="scientific">Flavobacterium macrobrachii</name>
    <dbReference type="NCBI Taxonomy" id="591204"/>
    <lineage>
        <taxon>Bacteria</taxon>
        <taxon>Pseudomonadati</taxon>
        <taxon>Bacteroidota</taxon>
        <taxon>Flavobacteriia</taxon>
        <taxon>Flavobacteriales</taxon>
        <taxon>Flavobacteriaceae</taxon>
        <taxon>Flavobacterium</taxon>
    </lineage>
</organism>
<evidence type="ECO:0000313" key="3">
    <source>
        <dbReference type="Proteomes" id="UP000759529"/>
    </source>
</evidence>
<reference evidence="2 3" key="1">
    <citation type="submission" date="2021-02" db="EMBL/GenBank/DDBJ databases">
        <authorList>
            <person name="Jung H.S."/>
            <person name="Chun B.H."/>
            <person name="Jeon C.O."/>
        </authorList>
    </citation>
    <scope>NUCLEOTIDE SEQUENCE [LARGE SCALE GENOMIC DNA]</scope>
    <source>
        <strain evidence="2 3">LMG 25203</strain>
    </source>
</reference>
<dbReference type="Proteomes" id="UP000759529">
    <property type="component" value="Unassembled WGS sequence"/>
</dbReference>
<evidence type="ECO:0000313" key="2">
    <source>
        <dbReference type="EMBL" id="MBM6499357.1"/>
    </source>
</evidence>
<feature type="chain" id="PRO_5045283810" evidence="1">
    <location>
        <begin position="23"/>
        <end position="112"/>
    </location>
</feature>
<name>A0ABS2CWL8_9FLAO</name>
<accession>A0ABS2CWL8</accession>
<evidence type="ECO:0000256" key="1">
    <source>
        <dbReference type="SAM" id="SignalP"/>
    </source>
</evidence>
<comment type="caution">
    <text evidence="2">The sequence shown here is derived from an EMBL/GenBank/DDBJ whole genome shotgun (WGS) entry which is preliminary data.</text>
</comment>
<protein>
    <submittedName>
        <fullName evidence="2">Uncharacterized protein</fullName>
    </submittedName>
</protein>
<proteinExistence type="predicted"/>
<feature type="signal peptide" evidence="1">
    <location>
        <begin position="1"/>
        <end position="22"/>
    </location>
</feature>
<gene>
    <name evidence="2" type="ORF">H9X54_008610</name>
</gene>
<dbReference type="RefSeq" id="WP_187657629.1">
    <property type="nucleotide sequence ID" value="NZ_JACSOD020000477.1"/>
</dbReference>
<dbReference type="EMBL" id="JACSOD020000477">
    <property type="protein sequence ID" value="MBM6499357.1"/>
    <property type="molecule type" value="Genomic_DNA"/>
</dbReference>
<keyword evidence="1" id="KW-0732">Signal</keyword>